<keyword evidence="1" id="KW-0004">4Fe-4S</keyword>
<dbReference type="Proteomes" id="UP000766336">
    <property type="component" value="Unassembled WGS sequence"/>
</dbReference>
<evidence type="ECO:0000256" key="6">
    <source>
        <dbReference type="PROSITE-ProRule" id="PRU01024"/>
    </source>
</evidence>
<dbReference type="Gene3D" id="2.40.50.1070">
    <property type="match status" value="1"/>
</dbReference>
<feature type="binding site" evidence="6">
    <location>
        <position position="248"/>
    </location>
    <ligand>
        <name>S-adenosyl-L-methionine</name>
        <dbReference type="ChEBI" id="CHEBI:59789"/>
    </ligand>
</feature>
<comment type="similarity">
    <text evidence="6">Belongs to the class I-like SAM-binding methyltransferase superfamily. RNA M5U methyltransferase family.</text>
</comment>
<keyword evidence="5" id="KW-0411">Iron-sulfur</keyword>
<dbReference type="InterPro" id="IPR029063">
    <property type="entry name" value="SAM-dependent_MTases_sf"/>
</dbReference>
<name>A0ABS5QIB4_9PROT</name>
<dbReference type="Gene3D" id="2.40.50.140">
    <property type="entry name" value="Nucleic acid-binding proteins"/>
    <property type="match status" value="1"/>
</dbReference>
<evidence type="ECO:0000256" key="4">
    <source>
        <dbReference type="ARBA" id="ARBA00022691"/>
    </source>
</evidence>
<proteinExistence type="inferred from homology"/>
<keyword evidence="8" id="KW-1185">Reference proteome</keyword>
<keyword evidence="2 6" id="KW-0489">Methyltransferase</keyword>
<dbReference type="InterPro" id="IPR012340">
    <property type="entry name" value="NA-bd_OB-fold"/>
</dbReference>
<comment type="caution">
    <text evidence="7">The sequence shown here is derived from an EMBL/GenBank/DDBJ whole genome shotgun (WGS) entry which is preliminary data.</text>
</comment>
<feature type="active site" description="Nucleophile" evidence="6">
    <location>
        <position position="371"/>
    </location>
</feature>
<dbReference type="PANTHER" id="PTHR11061">
    <property type="entry name" value="RNA M5U METHYLTRANSFERASE"/>
    <property type="match status" value="1"/>
</dbReference>
<dbReference type="RefSeq" id="WP_213672143.1">
    <property type="nucleotide sequence ID" value="NZ_JAHCDA010000005.1"/>
</dbReference>
<dbReference type="PANTHER" id="PTHR11061:SF49">
    <property type="entry name" value="23S RRNA (URACIL(1939)-C(5))-METHYLTRANSFERASE RLMD"/>
    <property type="match status" value="1"/>
</dbReference>
<feature type="binding site" evidence="6">
    <location>
        <position position="299"/>
    </location>
    <ligand>
        <name>S-adenosyl-L-methionine</name>
        <dbReference type="ChEBI" id="CHEBI:59789"/>
    </ligand>
</feature>
<dbReference type="Gene3D" id="3.40.50.150">
    <property type="entry name" value="Vaccinia Virus protein VP39"/>
    <property type="match status" value="1"/>
</dbReference>
<protein>
    <submittedName>
        <fullName evidence="7">Class I SAM-dependent RNA methyltransferase</fullName>
    </submittedName>
</protein>
<dbReference type="EMBL" id="JAHCDA010000005">
    <property type="protein sequence ID" value="MBS7813436.1"/>
    <property type="molecule type" value="Genomic_DNA"/>
</dbReference>
<dbReference type="InterPro" id="IPR010280">
    <property type="entry name" value="U5_MeTrfase_fam"/>
</dbReference>
<evidence type="ECO:0000256" key="3">
    <source>
        <dbReference type="ARBA" id="ARBA00022679"/>
    </source>
</evidence>
<sequence>MSEYRIERMGAGGDGIAPGPLHISFTLPGERVEALPAAKDRATLVEVLEASAERVEAPCRHFTVCGGCALQHWDEHPYAAWKRGRLAEALSRAGYEDVEVAPMVPTPRHVRQRADFGLERLADGRIEIGFHERGTTNLIPMRECHVVQPELVALLPRLADALRGLNAIRRLGSALINMLDSGPDILLRTDMPLSMPDRRLLAAFAEAERLPRIGWGTKGGTEIAAQILPVRHNLSGVTVTPPPGAFLQASVPGEAAIIEAVLAGLPKKRSPRARVADLFAGIGTLSFPLAKHVLVEAFEGDPAAAEALRAGANAAQMRIQAERRDLARQPLLPAELKNYVAVVLDPPFAGAPEQVAQIARSKLERLIYVSCSPAALGRDAATLRAAGFKILQATPVDQFLWSPHLESVVVFAR</sequence>
<feature type="binding site" evidence="6">
    <location>
        <position position="345"/>
    </location>
    <ligand>
        <name>S-adenosyl-L-methionine</name>
        <dbReference type="ChEBI" id="CHEBI:59789"/>
    </ligand>
</feature>
<keyword evidence="1" id="KW-0408">Iron</keyword>
<keyword evidence="1" id="KW-0479">Metal-binding</keyword>
<keyword evidence="3 6" id="KW-0808">Transferase</keyword>
<dbReference type="GO" id="GO:0008168">
    <property type="term" value="F:methyltransferase activity"/>
    <property type="evidence" value="ECO:0007669"/>
    <property type="project" value="UniProtKB-KW"/>
</dbReference>
<dbReference type="GO" id="GO:0032259">
    <property type="term" value="P:methylation"/>
    <property type="evidence" value="ECO:0007669"/>
    <property type="project" value="UniProtKB-KW"/>
</dbReference>
<evidence type="ECO:0000256" key="1">
    <source>
        <dbReference type="ARBA" id="ARBA00022485"/>
    </source>
</evidence>
<evidence type="ECO:0000256" key="2">
    <source>
        <dbReference type="ARBA" id="ARBA00022603"/>
    </source>
</evidence>
<dbReference type="Pfam" id="PF05958">
    <property type="entry name" value="tRNA_U5-meth_tr"/>
    <property type="match status" value="1"/>
</dbReference>
<dbReference type="PROSITE" id="PS51687">
    <property type="entry name" value="SAM_MT_RNA_M5U"/>
    <property type="match status" value="1"/>
</dbReference>
<accession>A0ABS5QIB4</accession>
<reference evidence="7 8" key="1">
    <citation type="submission" date="2021-05" db="EMBL/GenBank/DDBJ databases">
        <title>Roseococcus sp. XZZS9, whole genome shotgun sequencing project.</title>
        <authorList>
            <person name="Zhao G."/>
            <person name="Shen L."/>
        </authorList>
    </citation>
    <scope>NUCLEOTIDE SEQUENCE [LARGE SCALE GENOMIC DNA]</scope>
    <source>
        <strain evidence="7 8">XZZS9</strain>
    </source>
</reference>
<evidence type="ECO:0000313" key="7">
    <source>
        <dbReference type="EMBL" id="MBS7813436.1"/>
    </source>
</evidence>
<evidence type="ECO:0000256" key="5">
    <source>
        <dbReference type="ARBA" id="ARBA00023014"/>
    </source>
</evidence>
<gene>
    <name evidence="7" type="ORF">KHU32_21025</name>
</gene>
<organism evidence="7 8">
    <name type="scientific">Roseococcus pinisoli</name>
    <dbReference type="NCBI Taxonomy" id="2835040"/>
    <lineage>
        <taxon>Bacteria</taxon>
        <taxon>Pseudomonadati</taxon>
        <taxon>Pseudomonadota</taxon>
        <taxon>Alphaproteobacteria</taxon>
        <taxon>Acetobacterales</taxon>
        <taxon>Roseomonadaceae</taxon>
        <taxon>Roseococcus</taxon>
    </lineage>
</organism>
<dbReference type="SUPFAM" id="SSF53335">
    <property type="entry name" value="S-adenosyl-L-methionine-dependent methyltransferases"/>
    <property type="match status" value="1"/>
</dbReference>
<keyword evidence="4 6" id="KW-0949">S-adenosyl-L-methionine</keyword>
<evidence type="ECO:0000313" key="8">
    <source>
        <dbReference type="Proteomes" id="UP000766336"/>
    </source>
</evidence>
<feature type="binding site" evidence="6">
    <location>
        <position position="279"/>
    </location>
    <ligand>
        <name>S-adenosyl-L-methionine</name>
        <dbReference type="ChEBI" id="CHEBI:59789"/>
    </ligand>
</feature>